<reference evidence="5 6" key="1">
    <citation type="submission" date="2025-05" db="UniProtKB">
        <authorList>
            <consortium name="RefSeq"/>
        </authorList>
    </citation>
    <scope>IDENTIFICATION</scope>
    <source>
        <strain evidence="5 6">Aabys</strain>
        <tissue evidence="5 6">Whole body</tissue>
    </source>
</reference>
<dbReference type="RefSeq" id="XP_058978037.1">
    <property type="nucleotide sequence ID" value="XM_059122054.1"/>
</dbReference>
<feature type="compositionally biased region" description="Polar residues" evidence="1">
    <location>
        <begin position="176"/>
        <end position="190"/>
    </location>
</feature>
<feature type="compositionally biased region" description="Polar residues" evidence="1">
    <location>
        <begin position="352"/>
        <end position="367"/>
    </location>
</feature>
<dbReference type="RefSeq" id="XP_058978038.1">
    <property type="nucleotide sequence ID" value="XM_059122055.1"/>
</dbReference>
<feature type="compositionally biased region" description="Pro residues" evidence="1">
    <location>
        <begin position="449"/>
        <end position="458"/>
    </location>
</feature>
<feature type="region of interest" description="Disordered" evidence="1">
    <location>
        <begin position="80"/>
        <end position="337"/>
    </location>
</feature>
<protein>
    <submittedName>
        <fullName evidence="5 6">Uncharacterized protein LOC101900196</fullName>
    </submittedName>
</protein>
<feature type="compositionally biased region" description="Low complexity" evidence="1">
    <location>
        <begin position="273"/>
        <end position="296"/>
    </location>
</feature>
<keyword evidence="3" id="KW-0732">Signal</keyword>
<evidence type="ECO:0000256" key="2">
    <source>
        <dbReference type="SAM" id="Phobius"/>
    </source>
</evidence>
<dbReference type="InterPro" id="IPR052577">
    <property type="entry name" value="VWA7"/>
</dbReference>
<dbReference type="PANTHER" id="PTHR14905:SF7">
    <property type="entry name" value="VON WILLEBRAND FACTOR A DOMAIN-CONTAINING PROTEIN 7"/>
    <property type="match status" value="1"/>
</dbReference>
<organism evidence="4 6">
    <name type="scientific">Musca domestica</name>
    <name type="common">House fly</name>
    <dbReference type="NCBI Taxonomy" id="7370"/>
    <lineage>
        <taxon>Eukaryota</taxon>
        <taxon>Metazoa</taxon>
        <taxon>Ecdysozoa</taxon>
        <taxon>Arthropoda</taxon>
        <taxon>Hexapoda</taxon>
        <taxon>Insecta</taxon>
        <taxon>Pterygota</taxon>
        <taxon>Neoptera</taxon>
        <taxon>Endopterygota</taxon>
        <taxon>Diptera</taxon>
        <taxon>Brachycera</taxon>
        <taxon>Muscomorpha</taxon>
        <taxon>Muscoidea</taxon>
        <taxon>Muscidae</taxon>
        <taxon>Musca</taxon>
    </lineage>
</organism>
<feature type="compositionally biased region" description="Pro residues" evidence="1">
    <location>
        <begin position="260"/>
        <end position="272"/>
    </location>
</feature>
<evidence type="ECO:0000313" key="4">
    <source>
        <dbReference type="Proteomes" id="UP001652621"/>
    </source>
</evidence>
<proteinExistence type="predicted"/>
<name>A0ABM3UWY2_MUSDO</name>
<dbReference type="PANTHER" id="PTHR14905">
    <property type="entry name" value="NG37"/>
    <property type="match status" value="1"/>
</dbReference>
<feature type="compositionally biased region" description="Low complexity" evidence="1">
    <location>
        <begin position="312"/>
        <end position="337"/>
    </location>
</feature>
<gene>
    <name evidence="5 6" type="primary">LOC101900196</name>
</gene>
<dbReference type="PROSITE" id="PS51257">
    <property type="entry name" value="PROKAR_LIPOPROTEIN"/>
    <property type="match status" value="1"/>
</dbReference>
<feature type="region of interest" description="Disordered" evidence="1">
    <location>
        <begin position="429"/>
        <end position="463"/>
    </location>
</feature>
<feature type="transmembrane region" description="Helical" evidence="2">
    <location>
        <begin position="1088"/>
        <end position="1115"/>
    </location>
</feature>
<evidence type="ECO:0000313" key="5">
    <source>
        <dbReference type="RefSeq" id="XP_058978037.1"/>
    </source>
</evidence>
<feature type="compositionally biased region" description="Low complexity" evidence="1">
    <location>
        <begin position="429"/>
        <end position="444"/>
    </location>
</feature>
<keyword evidence="4" id="KW-1185">Reference proteome</keyword>
<feature type="compositionally biased region" description="Polar residues" evidence="1">
    <location>
        <begin position="82"/>
        <end position="97"/>
    </location>
</feature>
<feature type="compositionally biased region" description="Pro residues" evidence="1">
    <location>
        <begin position="369"/>
        <end position="378"/>
    </location>
</feature>
<feature type="chain" id="PRO_5045025371" evidence="3">
    <location>
        <begin position="23"/>
        <end position="1136"/>
    </location>
</feature>
<sequence length="1136" mass="124186">MKFKVKLLLFTLILGCSCLASAYSDVEDPTAEGYEASANLSSSNEASEANEEIYDPALLQQQVEEAKKILHDLDLEMETETEVSTKTVRNVSDNQLNAGGGYGSGENSQMPSGEDYENEENFKSDREGRLLPSPPPTHIPDYVRQQMKPQDDSQEHLNLSQSPEYMDEGHNEPQHLRSSLQTATIDYEQPQSKENEDIVPLAMRYYDDDGDDEEAKGGVTAAALHDTSGSNNNHTDNDEDDDYHESGVVGETNRLNNGPVPMPQQQPPPPQPQQQQWPQQRSFALPNEPSSQNSSEEYYDEEVSSREDELMATTTAPALPAATPTPTTSSQSSSDSHPTMVILAAGFPLAYQPTTSAPGPDTRNNNGPPAAPAPPQPLMTPASPTLGPTTPPYPMIASAAAAAAALPANSSSGDKKGKQIPIVATTTTASTATTTTTTTSTTTSKTLPANPPPQPPPTTSKTINAVAGTSRRHLLPHEQLRNYIEDAYIRMPLAVIVDPSAESLEKTKALWNEALRANLNIKIILVTLNESDIPAAFNFNNSRQFLTGLNSIKEHEGGDAFRGISHAAELVPYDSAVFISTATLANHTDQVHDAAITLLKKRIRLYLIWFGERALSENETQETVGGILGEVAIRSGGEVLHIVGNENSMELEGSTLTIVADALRGSQELDVPVDTTLSSLHVKIDKLMRRAVLETPNGDINLKKLVKFKIPFMTTPEDDNRLDAFVPLTKLRKATVYKLKIIPEDLNAEYTVFIRGERKADTFLDDVIKHFETYFYEGHTLYPARLRNAKIQSITSGLTISKMPMTHSNLRFPDDKTATNSNEPKSQVETFSATEIHRNTQEVLPKNSSTDAVPAQNTMLNPRSTNVLQRTNTKIEMGIHSQVLISAGMMGQLYFEVTNTGCDSILYSIQVVDEKRYLMRLAPQSIFLQAGQMATVTVTVLAPQGTEAGTVDHITFSTTGVGQTTSLSLNLKVVTAADIQDNTAPALSWNFGSRCDGISTSDATECSTRFWSLYVTAQDWQTGVMRLQSNPNGGLMYTNSYTIGSSEPLKATYIANCCEPKVSLVVYDVVGNQKSYSIDVRDVVLNEAAIAAIALGVILLLILLILIIWGIVWCCRRRKVVLDMPTYRSHSTRSME</sequence>
<dbReference type="GeneID" id="101900196"/>
<evidence type="ECO:0000256" key="1">
    <source>
        <dbReference type="SAM" id="MobiDB-lite"/>
    </source>
</evidence>
<evidence type="ECO:0000313" key="6">
    <source>
        <dbReference type="RefSeq" id="XP_058978038.1"/>
    </source>
</evidence>
<keyword evidence="2" id="KW-0472">Membrane</keyword>
<keyword evidence="2" id="KW-1133">Transmembrane helix</keyword>
<dbReference type="Proteomes" id="UP001652621">
    <property type="component" value="Unplaced"/>
</dbReference>
<feature type="region of interest" description="Disordered" evidence="1">
    <location>
        <begin position="351"/>
        <end position="392"/>
    </location>
</feature>
<evidence type="ECO:0000256" key="3">
    <source>
        <dbReference type="SAM" id="SignalP"/>
    </source>
</evidence>
<feature type="compositionally biased region" description="Basic and acidic residues" evidence="1">
    <location>
        <begin position="120"/>
        <end position="129"/>
    </location>
</feature>
<feature type="signal peptide" evidence="3">
    <location>
        <begin position="1"/>
        <end position="22"/>
    </location>
</feature>
<accession>A0ABM3UWY2</accession>
<keyword evidence="2" id="KW-0812">Transmembrane</keyword>